<gene>
    <name evidence="1" type="ORF">F506_17495</name>
</gene>
<dbReference type="EMBL" id="CP011409">
    <property type="protein sequence ID" value="AKZ64219.1"/>
    <property type="molecule type" value="Genomic_DNA"/>
</dbReference>
<dbReference type="InterPro" id="IPR000246">
    <property type="entry name" value="Peptidase_T2"/>
</dbReference>
<dbReference type="Pfam" id="PF01112">
    <property type="entry name" value="Asparaginase_2"/>
    <property type="match status" value="1"/>
</dbReference>
<dbReference type="PANTHER" id="PTHR10188:SF6">
    <property type="entry name" value="N(4)-(BETA-N-ACETYLGLUCOSAMINYL)-L-ASPARAGINASE"/>
    <property type="match status" value="1"/>
</dbReference>
<dbReference type="InterPro" id="IPR029055">
    <property type="entry name" value="Ntn_hydrolases_N"/>
</dbReference>
<dbReference type="CDD" id="cd04701">
    <property type="entry name" value="Asparaginase_2"/>
    <property type="match status" value="1"/>
</dbReference>
<dbReference type="PANTHER" id="PTHR10188">
    <property type="entry name" value="L-ASPARAGINASE"/>
    <property type="match status" value="1"/>
</dbReference>
<name>A0ABN4HZW5_9BURK</name>
<evidence type="ECO:0000313" key="2">
    <source>
        <dbReference type="Proteomes" id="UP000063429"/>
    </source>
</evidence>
<proteinExistence type="predicted"/>
<sequence>MNTPVIAIHGGAGTITRSALSAADEANYHRELHAILKSAQAVLTAGGSALDAVSEAVRLLEDCPLFNAGKGAVYTRAGTHELDAAIMDGATLKAGAVANITCVRNPVLAARAVMEKSAHVLLAGCGADAFARQQGLAIVDPTYFHTDARHQQWLRVREQSGMMLDHDAAAFTFKESAHGSAPVDPIDPDNKFGTVGAVALDMHGNVAAATSTGGITNKQVGRVGDTPLIGAGCYAANATAAISATGTGEVFMRTVAAYDVAARMAYAGATLQEAMEQVVMQVLPAYEGRGGLIAVDAQGNLELSFNTEGMYRGYARGGDTPVTAIYK</sequence>
<dbReference type="RefSeq" id="WP_053199530.1">
    <property type="nucleotide sequence ID" value="NZ_CP011409.1"/>
</dbReference>
<reference evidence="2" key="1">
    <citation type="journal article" date="2015" name="Genome Announc.">
        <title>Complete Genome Sequence of Herbaspirillum hiltneri N3 (DSM 17495), Isolated from Surface-Sterilized Wheat Roots.</title>
        <authorList>
            <person name="Guizelini D."/>
            <person name="Saizaki P.M."/>
            <person name="Coimbra N.A."/>
            <person name="Weiss V.A."/>
            <person name="Faoro H."/>
            <person name="Sfeir M.Z."/>
            <person name="Baura V.A."/>
            <person name="Monteiro R.A."/>
            <person name="Chubatsu L.S."/>
            <person name="Souza E.M."/>
            <person name="Cruz L.M."/>
            <person name="Pedrosa F.O."/>
            <person name="Raittz R.T."/>
            <person name="Marchaukoski J.N."/>
            <person name="Steffens M.B."/>
        </authorList>
    </citation>
    <scope>NUCLEOTIDE SEQUENCE [LARGE SCALE GENOMIC DNA]</scope>
    <source>
        <strain evidence="2">N3</strain>
    </source>
</reference>
<organism evidence="1 2">
    <name type="scientific">Herbaspirillum hiltneri N3</name>
    <dbReference type="NCBI Taxonomy" id="1262470"/>
    <lineage>
        <taxon>Bacteria</taxon>
        <taxon>Pseudomonadati</taxon>
        <taxon>Pseudomonadota</taxon>
        <taxon>Betaproteobacteria</taxon>
        <taxon>Burkholderiales</taxon>
        <taxon>Oxalobacteraceae</taxon>
        <taxon>Herbaspirillum</taxon>
    </lineage>
</organism>
<dbReference type="Proteomes" id="UP000063429">
    <property type="component" value="Chromosome"/>
</dbReference>
<protein>
    <submittedName>
        <fullName evidence="1">Isoaspartyl peptidase</fullName>
    </submittedName>
</protein>
<accession>A0ABN4HZW5</accession>
<keyword evidence="2" id="KW-1185">Reference proteome</keyword>
<dbReference type="SUPFAM" id="SSF56235">
    <property type="entry name" value="N-terminal nucleophile aminohydrolases (Ntn hydrolases)"/>
    <property type="match status" value="1"/>
</dbReference>
<evidence type="ECO:0000313" key="1">
    <source>
        <dbReference type="EMBL" id="AKZ64219.1"/>
    </source>
</evidence>
<dbReference type="Gene3D" id="3.60.20.30">
    <property type="entry name" value="(Glycosyl)asparaginase"/>
    <property type="match status" value="1"/>
</dbReference>